<comment type="subcellular location">
    <subcellularLocation>
        <location evidence="1">Nucleus</location>
        <location evidence="1">Nucleolus</location>
    </subcellularLocation>
</comment>
<dbReference type="KEGG" id="btab:109032518"/>
<dbReference type="InterPro" id="IPR019775">
    <property type="entry name" value="WD40_repeat_CS"/>
</dbReference>
<comment type="similarity">
    <text evidence="5">Belongs to the NLE1/RSA4 family.</text>
</comment>
<evidence type="ECO:0000256" key="3">
    <source>
        <dbReference type="ARBA" id="ARBA00022737"/>
    </source>
</evidence>
<evidence type="ECO:0000256" key="5">
    <source>
        <dbReference type="ARBA" id="ARBA00061016"/>
    </source>
</evidence>
<dbReference type="CDD" id="cd00200">
    <property type="entry name" value="WD40"/>
    <property type="match status" value="1"/>
</dbReference>
<keyword evidence="3" id="KW-0677">Repeat</keyword>
<dbReference type="SUPFAM" id="SSF50978">
    <property type="entry name" value="WD40 repeat-like"/>
    <property type="match status" value="1"/>
</dbReference>
<evidence type="ECO:0000313" key="9">
    <source>
        <dbReference type="Proteomes" id="UP001152759"/>
    </source>
</evidence>
<protein>
    <recommendedName>
        <fullName evidence="7">NLE domain-containing protein</fullName>
    </recommendedName>
</protein>
<feature type="repeat" description="WD" evidence="6">
    <location>
        <begin position="153"/>
        <end position="194"/>
    </location>
</feature>
<dbReference type="InterPro" id="IPR036322">
    <property type="entry name" value="WD40_repeat_dom_sf"/>
</dbReference>
<dbReference type="PROSITE" id="PS50294">
    <property type="entry name" value="WD_REPEATS_REGION"/>
    <property type="match status" value="7"/>
</dbReference>
<dbReference type="GO" id="GO:0005730">
    <property type="term" value="C:nucleolus"/>
    <property type="evidence" value="ECO:0007669"/>
    <property type="project" value="UniProtKB-SubCell"/>
</dbReference>
<dbReference type="InterPro" id="IPR015943">
    <property type="entry name" value="WD40/YVTN_repeat-like_dom_sf"/>
</dbReference>
<evidence type="ECO:0000259" key="7">
    <source>
        <dbReference type="Pfam" id="PF08154"/>
    </source>
</evidence>
<dbReference type="FunFam" id="2.130.10.10:FF:000092">
    <property type="entry name" value="notchless protein homolog"/>
    <property type="match status" value="1"/>
</dbReference>
<evidence type="ECO:0000313" key="8">
    <source>
        <dbReference type="EMBL" id="CAH0765693.1"/>
    </source>
</evidence>
<dbReference type="PROSITE" id="PS00678">
    <property type="entry name" value="WD_REPEATS_1"/>
    <property type="match status" value="2"/>
</dbReference>
<dbReference type="AlphaFoldDB" id="A0A9P0C8I9"/>
<feature type="repeat" description="WD" evidence="6">
    <location>
        <begin position="195"/>
        <end position="241"/>
    </location>
</feature>
<evidence type="ECO:0000256" key="2">
    <source>
        <dbReference type="ARBA" id="ARBA00022574"/>
    </source>
</evidence>
<dbReference type="SMART" id="SM00320">
    <property type="entry name" value="WD40"/>
    <property type="match status" value="8"/>
</dbReference>
<dbReference type="Pfam" id="PF08154">
    <property type="entry name" value="NLE"/>
    <property type="match status" value="1"/>
</dbReference>
<evidence type="ECO:0000256" key="4">
    <source>
        <dbReference type="ARBA" id="ARBA00023242"/>
    </source>
</evidence>
<evidence type="ECO:0000256" key="1">
    <source>
        <dbReference type="ARBA" id="ARBA00004604"/>
    </source>
</evidence>
<dbReference type="PANTHER" id="PTHR19848:SF0">
    <property type="entry name" value="NOTCHLESS PROTEIN HOMOLOG 1"/>
    <property type="match status" value="1"/>
</dbReference>
<dbReference type="InterPro" id="IPR001632">
    <property type="entry name" value="WD40_G-protein_beta-like"/>
</dbReference>
<dbReference type="PROSITE" id="PS50082">
    <property type="entry name" value="WD_REPEATS_2"/>
    <property type="match status" value="7"/>
</dbReference>
<feature type="domain" description="NLE" evidence="7">
    <location>
        <begin position="18"/>
        <end position="77"/>
    </location>
</feature>
<dbReference type="InterPro" id="IPR012972">
    <property type="entry name" value="NLE"/>
</dbReference>
<sequence>MESDKMDETVEEINDKRILCQFKSESGEPLGTQLDLPYSVTHEHLQIICRTLLQQDESALYAFYVEEKEINNCLVDVLDINKLNTEHVVDIIYQEQAVFRVRPVTRCTSTLPGHAEAVVVVKFSPDGSQLASGSGDTTVRLWDIHTQTPHHTLQGHPNWVLSLAWSPDGTRLASGCKSGRVMTWDANSGKKLAQMSGHKQWITGITWEPFHLNTTCRRFASSSKDGDVRIWDAITGRCERTISGHTMSVTAVIWGGSGLIYTSSQDRSVKVWRSSDGVLCKSLLGHAHWVNTLALSTEYILRTGAVNFHSYDHNSKSLEEKQQEAVSKYKMMCDEDGGERLVSGSDDFTLFLWKPETDKKPIARMTGHQQLINHVQFSPDGRLIASASFDKSVKIWDGRTGKYLTVLRGHVQAVYMVAWSADSRLLVSGSADSTLKLWNLKDRKLQEDLPGHADQVFAVDWAPDGSRVASGGKDKILRLWQH</sequence>
<name>A0A9P0C8I9_BEMTA</name>
<dbReference type="SUPFAM" id="SSF50998">
    <property type="entry name" value="Quinoprotein alcohol dehydrogenase-like"/>
    <property type="match status" value="1"/>
</dbReference>
<dbReference type="InterPro" id="IPR020472">
    <property type="entry name" value="WD40_PAC1"/>
</dbReference>
<reference evidence="8" key="1">
    <citation type="submission" date="2021-12" db="EMBL/GenBank/DDBJ databases">
        <authorList>
            <person name="King R."/>
        </authorList>
    </citation>
    <scope>NUCLEOTIDE SEQUENCE</scope>
</reference>
<dbReference type="PRINTS" id="PR00320">
    <property type="entry name" value="GPROTEINBRPT"/>
</dbReference>
<dbReference type="GO" id="GO:0007219">
    <property type="term" value="P:Notch signaling pathway"/>
    <property type="evidence" value="ECO:0007669"/>
    <property type="project" value="TreeGrafter"/>
</dbReference>
<dbReference type="PRINTS" id="PR00319">
    <property type="entry name" value="GPROTEINB"/>
</dbReference>
<dbReference type="Pfam" id="PF00400">
    <property type="entry name" value="WD40"/>
    <property type="match status" value="7"/>
</dbReference>
<feature type="repeat" description="WD" evidence="6">
    <location>
        <begin position="365"/>
        <end position="406"/>
    </location>
</feature>
<feature type="repeat" description="WD" evidence="6">
    <location>
        <begin position="407"/>
        <end position="448"/>
    </location>
</feature>
<dbReference type="OrthoDB" id="10267436at2759"/>
<dbReference type="InterPro" id="IPR001680">
    <property type="entry name" value="WD40_rpt"/>
</dbReference>
<dbReference type="EMBL" id="OU963863">
    <property type="protein sequence ID" value="CAH0765693.1"/>
    <property type="molecule type" value="Genomic_DNA"/>
</dbReference>
<feature type="repeat" description="WD" evidence="6">
    <location>
        <begin position="111"/>
        <end position="152"/>
    </location>
</feature>
<keyword evidence="2 6" id="KW-0853">WD repeat</keyword>
<accession>A0A9P0C8I9</accession>
<keyword evidence="4" id="KW-0539">Nucleus</keyword>
<proteinExistence type="inferred from homology"/>
<dbReference type="Gene3D" id="2.130.10.10">
    <property type="entry name" value="YVTN repeat-like/Quinoprotein amine dehydrogenase"/>
    <property type="match status" value="1"/>
</dbReference>
<dbReference type="Proteomes" id="UP001152759">
    <property type="component" value="Chromosome 2"/>
</dbReference>
<evidence type="ECO:0000256" key="6">
    <source>
        <dbReference type="PROSITE-ProRule" id="PRU00221"/>
    </source>
</evidence>
<dbReference type="InterPro" id="IPR011047">
    <property type="entry name" value="Quinoprotein_ADH-like_sf"/>
</dbReference>
<dbReference type="GO" id="GO:0000027">
    <property type="term" value="P:ribosomal large subunit assembly"/>
    <property type="evidence" value="ECO:0007669"/>
    <property type="project" value="TreeGrafter"/>
</dbReference>
<keyword evidence="9" id="KW-1185">Reference proteome</keyword>
<feature type="repeat" description="WD" evidence="6">
    <location>
        <begin position="242"/>
        <end position="272"/>
    </location>
</feature>
<organism evidence="8 9">
    <name type="scientific">Bemisia tabaci</name>
    <name type="common">Sweetpotato whitefly</name>
    <name type="synonym">Aleurodes tabaci</name>
    <dbReference type="NCBI Taxonomy" id="7038"/>
    <lineage>
        <taxon>Eukaryota</taxon>
        <taxon>Metazoa</taxon>
        <taxon>Ecdysozoa</taxon>
        <taxon>Arthropoda</taxon>
        <taxon>Hexapoda</taxon>
        <taxon>Insecta</taxon>
        <taxon>Pterygota</taxon>
        <taxon>Neoptera</taxon>
        <taxon>Paraneoptera</taxon>
        <taxon>Hemiptera</taxon>
        <taxon>Sternorrhyncha</taxon>
        <taxon>Aleyrodoidea</taxon>
        <taxon>Aleyrodidae</taxon>
        <taxon>Aleyrodinae</taxon>
        <taxon>Bemisia</taxon>
    </lineage>
</organism>
<dbReference type="PANTHER" id="PTHR19848">
    <property type="entry name" value="WD40 REPEAT PROTEIN"/>
    <property type="match status" value="1"/>
</dbReference>
<gene>
    <name evidence="8" type="ORF">BEMITA_LOCUS3861</name>
</gene>
<feature type="repeat" description="WD" evidence="6">
    <location>
        <begin position="449"/>
        <end position="482"/>
    </location>
</feature>